<comment type="caution">
    <text evidence="2">The sequence shown here is derived from an EMBL/GenBank/DDBJ whole genome shotgun (WGS) entry which is preliminary data.</text>
</comment>
<dbReference type="InterPro" id="IPR042044">
    <property type="entry name" value="EXOC6PINT-1/Sec15/Tip20_C_dom2"/>
</dbReference>
<organism evidence="2 3">
    <name type="scientific">Linderina pennispora</name>
    <dbReference type="NCBI Taxonomy" id="61395"/>
    <lineage>
        <taxon>Eukaryota</taxon>
        <taxon>Fungi</taxon>
        <taxon>Fungi incertae sedis</taxon>
        <taxon>Zoopagomycota</taxon>
        <taxon>Kickxellomycotina</taxon>
        <taxon>Kickxellomycetes</taxon>
        <taxon>Kickxellales</taxon>
        <taxon>Kickxellaceae</taxon>
        <taxon>Linderina</taxon>
    </lineage>
</organism>
<dbReference type="STRING" id="61395.A0A1Y1W9A3"/>
<evidence type="ECO:0000313" key="3">
    <source>
        <dbReference type="Proteomes" id="UP000193922"/>
    </source>
</evidence>
<dbReference type="PANTHER" id="PTHR13520">
    <property type="entry name" value="RAD50-INTERACTING PROTEIN 1 RINT-1"/>
    <property type="match status" value="1"/>
</dbReference>
<dbReference type="GO" id="GO:0070939">
    <property type="term" value="C:Dsl1/NZR complex"/>
    <property type="evidence" value="ECO:0007669"/>
    <property type="project" value="InterPro"/>
</dbReference>
<dbReference type="Pfam" id="PF04437">
    <property type="entry name" value="RINT1_TIP1"/>
    <property type="match status" value="1"/>
</dbReference>
<dbReference type="GO" id="GO:0006890">
    <property type="term" value="P:retrograde vesicle-mediated transport, Golgi to endoplasmic reticulum"/>
    <property type="evidence" value="ECO:0007669"/>
    <property type="project" value="InterPro"/>
</dbReference>
<sequence length="808" mass="90550">MISPDSNAAVRSFLDSQFATVDSLELLNELLQEEELTHKLLQNELQQAKRITASLTAESRAIIANARNKSTDLLAVRGTLVTDTELPEHFADKSEAMALVSVLADELHTYKKLQRAKTYIDAVVEVETVRDQAAKAIPANMQGALAAFQQILGILGRRSNGTQVPKHLLENLKDTVRGIWHDIDKAASDSQSEALGKFGWPGKMNATGSALATFSAAFSNLLTLDRIASESASVLSMHSLELRTDSSAPLPLQHIAQAIDIRMRYHFEGNRQTNRAEKPEWWLSQLLVMLRNTVPFLETHVQQLYDSVSMAHLDVRNELIRLVTPIVQRKLMLDKQAYLDNGLIIAHVVRELRDFDTTLRDVYFYDGPSVLNEFTSDSDVFGAWIEAERVNASDSYMEAIRDPSAFELAYDDEMFGPEDAKPSHVSERVVQLVENITERYSMLPSCMQQLEMLATTQFPIVIAFVEDIEAEIDEFNRISLAFMRDNTGVNQTQSPLFAQLRRLAAWYQAVWYVEEAADEWNNSTVFVDMWAAVCRYAAVQDLNADPRDWRESVDMWGEADQEILDAADDGEWTDNDEWLDGGIWERSVATLRELRQRISDLMSRALNKEAVSQLRAYRKANSWAPDTEDNMATADLSPELSNFLRELSATIGRIKTLVPAAARIRIMRSLAEELDGFLVQKVATAHQFNALGGHRLLKDVNAISHILTSAKPSTMPSTALHSRTLVKAKECALALACDLSATDVSPTGESTMPVPLEEWGPIIRDSSSDKTEAGLLLKKLGIKHLSFKEVQQLVNRRGDFTRLQDSPQ</sequence>
<dbReference type="GeneID" id="63800204"/>
<reference evidence="2 3" key="1">
    <citation type="submission" date="2016-07" db="EMBL/GenBank/DDBJ databases">
        <title>Pervasive Adenine N6-methylation of Active Genes in Fungi.</title>
        <authorList>
            <consortium name="DOE Joint Genome Institute"/>
            <person name="Mondo S.J."/>
            <person name="Dannebaum R.O."/>
            <person name="Kuo R.C."/>
            <person name="Labutti K."/>
            <person name="Haridas S."/>
            <person name="Kuo A."/>
            <person name="Salamov A."/>
            <person name="Ahrendt S.R."/>
            <person name="Lipzen A."/>
            <person name="Sullivan W."/>
            <person name="Andreopoulos W.B."/>
            <person name="Clum A."/>
            <person name="Lindquist E."/>
            <person name="Daum C."/>
            <person name="Ramamoorthy G.K."/>
            <person name="Gryganskyi A."/>
            <person name="Culley D."/>
            <person name="Magnuson J.K."/>
            <person name="James T.Y."/>
            <person name="O'Malley M.A."/>
            <person name="Stajich J.E."/>
            <person name="Spatafora J.W."/>
            <person name="Visel A."/>
            <person name="Grigoriev I.V."/>
        </authorList>
    </citation>
    <scope>NUCLEOTIDE SEQUENCE [LARGE SCALE GENOMIC DNA]</scope>
    <source>
        <strain evidence="2 3">ATCC 12442</strain>
    </source>
</reference>
<dbReference type="PANTHER" id="PTHR13520:SF0">
    <property type="entry name" value="RAD50-INTERACTING PROTEIN 1"/>
    <property type="match status" value="1"/>
</dbReference>
<gene>
    <name evidence="2" type="ORF">DL89DRAFT_152405</name>
</gene>
<keyword evidence="1" id="KW-0175">Coiled coil</keyword>
<dbReference type="EMBL" id="MCFD01000006">
    <property type="protein sequence ID" value="ORX70117.1"/>
    <property type="molecule type" value="Genomic_DNA"/>
</dbReference>
<dbReference type="AlphaFoldDB" id="A0A1Y1W9A3"/>
<protein>
    <recommendedName>
        <fullName evidence="4">RINT-1 family protein</fullName>
    </recommendedName>
</protein>
<evidence type="ECO:0008006" key="4">
    <source>
        <dbReference type="Google" id="ProtNLM"/>
    </source>
</evidence>
<evidence type="ECO:0000313" key="2">
    <source>
        <dbReference type="EMBL" id="ORX70117.1"/>
    </source>
</evidence>
<dbReference type="Proteomes" id="UP000193922">
    <property type="component" value="Unassembled WGS sequence"/>
</dbReference>
<feature type="coiled-coil region" evidence="1">
    <location>
        <begin position="24"/>
        <end position="58"/>
    </location>
</feature>
<dbReference type="RefSeq" id="XP_040743755.1">
    <property type="nucleotide sequence ID" value="XM_040883556.1"/>
</dbReference>
<evidence type="ECO:0000256" key="1">
    <source>
        <dbReference type="SAM" id="Coils"/>
    </source>
</evidence>
<proteinExistence type="predicted"/>
<keyword evidence="3" id="KW-1185">Reference proteome</keyword>
<accession>A0A1Y1W9A3</accession>
<dbReference type="GO" id="GO:0060628">
    <property type="term" value="P:regulation of ER to Golgi vesicle-mediated transport"/>
    <property type="evidence" value="ECO:0007669"/>
    <property type="project" value="TreeGrafter"/>
</dbReference>
<dbReference type="PROSITE" id="PS51386">
    <property type="entry name" value="RINT1_TIP20"/>
    <property type="match status" value="1"/>
</dbReference>
<dbReference type="GO" id="GO:0006888">
    <property type="term" value="P:endoplasmic reticulum to Golgi vesicle-mediated transport"/>
    <property type="evidence" value="ECO:0007669"/>
    <property type="project" value="InterPro"/>
</dbReference>
<dbReference type="InterPro" id="IPR007528">
    <property type="entry name" value="RINT1_Tip20"/>
</dbReference>
<name>A0A1Y1W9A3_9FUNG</name>
<dbReference type="OrthoDB" id="407410at2759"/>
<dbReference type="Gene3D" id="1.20.58.670">
    <property type="entry name" value="Dsl1p vesicle tethering complex, Tip20p subunit, domain D"/>
    <property type="match status" value="1"/>
</dbReference>